<name>A0A9E9LZB7_9BURK</name>
<dbReference type="Proteomes" id="UP001156215">
    <property type="component" value="Chromosome"/>
</dbReference>
<dbReference type="RefSeq" id="WP_269309011.1">
    <property type="nucleotide sequence ID" value="NZ_CP098242.1"/>
</dbReference>
<accession>A0A9E9LZB7</accession>
<sequence>MKQITIVPENGLVMIDGRGFEGLDMTSLASNIHAVQWYGNSGEIEYKINAQGVKPANTSFYSLDAYARIIALWEAEKDAADNPPPAPPPTIEEIQALLDAGLSTWIHRQIATRPDGTPGYASVTSAGNYIGNTVNPKWSLEGEKIRDWNAQCWAKALELLNTVLPQMIVGNREAPSLEEVIAEMPPFEWPVT</sequence>
<organism evidence="1 2">
    <name type="scientific">Oxalobacter vibrioformis</name>
    <dbReference type="NCBI Taxonomy" id="933080"/>
    <lineage>
        <taxon>Bacteria</taxon>
        <taxon>Pseudomonadati</taxon>
        <taxon>Pseudomonadota</taxon>
        <taxon>Betaproteobacteria</taxon>
        <taxon>Burkholderiales</taxon>
        <taxon>Oxalobacteraceae</taxon>
        <taxon>Oxalobacter</taxon>
    </lineage>
</organism>
<dbReference type="KEGG" id="ovb:NB640_12435"/>
<proteinExistence type="predicted"/>
<dbReference type="AlphaFoldDB" id="A0A9E9LZB7"/>
<keyword evidence="2" id="KW-1185">Reference proteome</keyword>
<evidence type="ECO:0000313" key="1">
    <source>
        <dbReference type="EMBL" id="WAW10008.1"/>
    </source>
</evidence>
<gene>
    <name evidence="1" type="ORF">NB640_12435</name>
</gene>
<evidence type="ECO:0000313" key="2">
    <source>
        <dbReference type="Proteomes" id="UP001156215"/>
    </source>
</evidence>
<dbReference type="EMBL" id="CP098242">
    <property type="protein sequence ID" value="WAW10008.1"/>
    <property type="molecule type" value="Genomic_DNA"/>
</dbReference>
<reference evidence="1" key="1">
    <citation type="journal article" date="2022" name="Front. Microbiol.">
        <title>New perspectives on an old grouping: The genomic and phenotypic variability of Oxalobacter formigenes and the implications for calcium oxalate stone prevention.</title>
        <authorList>
            <person name="Chmiel J.A."/>
            <person name="Carr C."/>
            <person name="Stuivenberg G.A."/>
            <person name="Venema R."/>
            <person name="Chanyi R.M."/>
            <person name="Al K.F."/>
            <person name="Giguere D."/>
            <person name="Say H."/>
            <person name="Akouris P.P."/>
            <person name="Dominguez Romero S.A."/>
            <person name="Kwong A."/>
            <person name="Tai V."/>
            <person name="Koval S.F."/>
            <person name="Razvi H."/>
            <person name="Bjazevic J."/>
            <person name="Burton J.P."/>
        </authorList>
    </citation>
    <scope>NUCLEOTIDE SEQUENCE</scope>
    <source>
        <strain evidence="1">WoOx3</strain>
    </source>
</reference>
<protein>
    <submittedName>
        <fullName evidence="1">Uncharacterized protein</fullName>
    </submittedName>
</protein>